<dbReference type="InterPro" id="IPR001597">
    <property type="entry name" value="ArAA_b-elim_lyase/Thr_aldolase"/>
</dbReference>
<dbReference type="Pfam" id="PF01212">
    <property type="entry name" value="Beta_elim_lyase"/>
    <property type="match status" value="1"/>
</dbReference>
<feature type="region of interest" description="Disordered" evidence="4">
    <location>
        <begin position="1"/>
        <end position="27"/>
    </location>
</feature>
<dbReference type="InterPro" id="IPR015424">
    <property type="entry name" value="PyrdxlP-dep_Trfase"/>
</dbReference>
<reference evidence="6" key="1">
    <citation type="submission" date="2024-05" db="EMBL/GenBank/DDBJ databases">
        <authorList>
            <person name="Kim S."/>
            <person name="Heo J."/>
            <person name="Choi H."/>
            <person name="Choi Y."/>
            <person name="Kwon S.-W."/>
            <person name="Kim Y."/>
        </authorList>
    </citation>
    <scope>NUCLEOTIDE SEQUENCE</scope>
    <source>
        <strain evidence="6">KACC 23699</strain>
    </source>
</reference>
<dbReference type="PANTHER" id="PTHR48097:SF9">
    <property type="entry name" value="L-THREONINE ALDOLASE"/>
    <property type="match status" value="1"/>
</dbReference>
<accession>A0AAU7JWH9</accession>
<name>A0AAU7JWH9_9MICO</name>
<keyword evidence="3" id="KW-0663">Pyridoxal phosphate</keyword>
<dbReference type="AlphaFoldDB" id="A0AAU7JWH9"/>
<dbReference type="PANTHER" id="PTHR48097">
    <property type="entry name" value="L-THREONINE ALDOLASE-RELATED"/>
    <property type="match status" value="1"/>
</dbReference>
<dbReference type="InterPro" id="IPR015421">
    <property type="entry name" value="PyrdxlP-dep_Trfase_major"/>
</dbReference>
<protein>
    <submittedName>
        <fullName evidence="6">Beta-eliminating lyase-related protein</fullName>
    </submittedName>
</protein>
<evidence type="ECO:0000256" key="2">
    <source>
        <dbReference type="ARBA" id="ARBA00006966"/>
    </source>
</evidence>
<dbReference type="RefSeq" id="WP_406832068.1">
    <property type="nucleotide sequence ID" value="NZ_CP157483.1"/>
</dbReference>
<feature type="compositionally biased region" description="Basic and acidic residues" evidence="4">
    <location>
        <begin position="1"/>
        <end position="13"/>
    </location>
</feature>
<gene>
    <name evidence="6" type="ORF">ABEG17_04360</name>
</gene>
<evidence type="ECO:0000256" key="1">
    <source>
        <dbReference type="ARBA" id="ARBA00001933"/>
    </source>
</evidence>
<evidence type="ECO:0000256" key="3">
    <source>
        <dbReference type="ARBA" id="ARBA00022898"/>
    </source>
</evidence>
<sequence>MDSHTTPADREQLTRSLSVHGQQRRAPTRRLNELLTRVEDGDLDTYGRGGAVARLEHRVADLLGKEAAVFMPTGAMATQVALRLHADARTCRTIGFHPRAHIEVHELKGYEIVHQLHGKLLGDHDRLVTLQDLEAVREPLAAVLLELPQRDLGGLLPTWEELTAQTSWLRTRGIAAHLDGARLWEAQPYYGRPHAEIAALFDTVYVSLYKGLEGLAGAVLAGPSDLVNQAREWRDRLGGKLHHAWPLAVSAELGLDGLVPRMPAFWERARELAAALRDIPGVEVLPDPPQTPLFHVIVPVPPQALAAAHQRFVERRGLELFLYPRPTTSPRCSRFEVTVGENAMTIDPHEVRASLIEVLRDAAS</sequence>
<dbReference type="GO" id="GO:0005829">
    <property type="term" value="C:cytosol"/>
    <property type="evidence" value="ECO:0007669"/>
    <property type="project" value="TreeGrafter"/>
</dbReference>
<dbReference type="GO" id="GO:0008732">
    <property type="term" value="F:L-allo-threonine aldolase activity"/>
    <property type="evidence" value="ECO:0007669"/>
    <property type="project" value="TreeGrafter"/>
</dbReference>
<organism evidence="6">
    <name type="scientific">Pedococcus sp. KACC 23699</name>
    <dbReference type="NCBI Taxonomy" id="3149228"/>
    <lineage>
        <taxon>Bacteria</taxon>
        <taxon>Bacillati</taxon>
        <taxon>Actinomycetota</taxon>
        <taxon>Actinomycetes</taxon>
        <taxon>Micrococcales</taxon>
        <taxon>Intrasporangiaceae</taxon>
        <taxon>Pedococcus</taxon>
    </lineage>
</organism>
<evidence type="ECO:0000259" key="5">
    <source>
        <dbReference type="Pfam" id="PF01212"/>
    </source>
</evidence>
<proteinExistence type="inferred from homology"/>
<evidence type="ECO:0000256" key="4">
    <source>
        <dbReference type="SAM" id="MobiDB-lite"/>
    </source>
</evidence>
<feature type="domain" description="Aromatic amino acid beta-eliminating lyase/threonine aldolase" evidence="5">
    <location>
        <begin position="27"/>
        <end position="287"/>
    </location>
</feature>
<comment type="cofactor">
    <cofactor evidence="1">
        <name>pyridoxal 5'-phosphate</name>
        <dbReference type="ChEBI" id="CHEBI:597326"/>
    </cofactor>
</comment>
<keyword evidence="6" id="KW-0456">Lyase</keyword>
<dbReference type="Gene3D" id="3.40.640.10">
    <property type="entry name" value="Type I PLP-dependent aspartate aminotransferase-like (Major domain)"/>
    <property type="match status" value="1"/>
</dbReference>
<comment type="similarity">
    <text evidence="2">Belongs to the threonine aldolase family.</text>
</comment>
<dbReference type="Gene3D" id="3.90.1150.10">
    <property type="entry name" value="Aspartate Aminotransferase, domain 1"/>
    <property type="match status" value="1"/>
</dbReference>
<dbReference type="GO" id="GO:0006545">
    <property type="term" value="P:glycine biosynthetic process"/>
    <property type="evidence" value="ECO:0007669"/>
    <property type="project" value="TreeGrafter"/>
</dbReference>
<dbReference type="InterPro" id="IPR015422">
    <property type="entry name" value="PyrdxlP-dep_Trfase_small"/>
</dbReference>
<dbReference type="EMBL" id="CP157483">
    <property type="protein sequence ID" value="XBO44583.1"/>
    <property type="molecule type" value="Genomic_DNA"/>
</dbReference>
<dbReference type="SUPFAM" id="SSF53383">
    <property type="entry name" value="PLP-dependent transferases"/>
    <property type="match status" value="1"/>
</dbReference>
<evidence type="ECO:0000313" key="6">
    <source>
        <dbReference type="EMBL" id="XBO44583.1"/>
    </source>
</evidence>
<dbReference type="GO" id="GO:0006567">
    <property type="term" value="P:L-threonine catabolic process"/>
    <property type="evidence" value="ECO:0007669"/>
    <property type="project" value="TreeGrafter"/>
</dbReference>